<accession>A0A5E4TG37</accession>
<gene>
    <name evidence="3" type="ORF">PTE30175_01347</name>
</gene>
<dbReference type="AlphaFoldDB" id="A0A5E4TG37"/>
<proteinExistence type="predicted"/>
<evidence type="ECO:0008006" key="5">
    <source>
        <dbReference type="Google" id="ProtNLM"/>
    </source>
</evidence>
<dbReference type="Pfam" id="PF10592">
    <property type="entry name" value="AIPR"/>
    <property type="match status" value="1"/>
</dbReference>
<dbReference type="RefSeq" id="WP_150696281.1">
    <property type="nucleotide sequence ID" value="NZ_CABPRZ010000004.1"/>
</dbReference>
<feature type="domain" description="Abortive phage infection protein C-terminal" evidence="1">
    <location>
        <begin position="241"/>
        <end position="573"/>
    </location>
</feature>
<reference evidence="3 4" key="1">
    <citation type="submission" date="2019-08" db="EMBL/GenBank/DDBJ databases">
        <authorList>
            <person name="Peeters C."/>
        </authorList>
    </citation>
    <scope>NUCLEOTIDE SEQUENCE [LARGE SCALE GENOMIC DNA]</scope>
    <source>
        <strain evidence="3 4">LMG 30175</strain>
    </source>
</reference>
<evidence type="ECO:0000313" key="3">
    <source>
        <dbReference type="EMBL" id="VVD86827.1"/>
    </source>
</evidence>
<protein>
    <recommendedName>
        <fullName evidence="5">AIPR protein</fullName>
    </recommendedName>
</protein>
<keyword evidence="4" id="KW-1185">Reference proteome</keyword>
<dbReference type="Pfam" id="PF22879">
    <property type="entry name" value="AIPR_N"/>
    <property type="match status" value="1"/>
</dbReference>
<name>A0A5E4TG37_9BURK</name>
<evidence type="ECO:0000259" key="1">
    <source>
        <dbReference type="Pfam" id="PF10592"/>
    </source>
</evidence>
<dbReference type="OrthoDB" id="9806213at2"/>
<organism evidence="3 4">
    <name type="scientific">Pandoraea terrae</name>
    <dbReference type="NCBI Taxonomy" id="1537710"/>
    <lineage>
        <taxon>Bacteria</taxon>
        <taxon>Pseudomonadati</taxon>
        <taxon>Pseudomonadota</taxon>
        <taxon>Betaproteobacteria</taxon>
        <taxon>Burkholderiales</taxon>
        <taxon>Burkholderiaceae</taxon>
        <taxon>Pandoraea</taxon>
    </lineage>
</organism>
<feature type="domain" description="Abortive infection phage resistance protein N-terminal" evidence="2">
    <location>
        <begin position="30"/>
        <end position="182"/>
    </location>
</feature>
<evidence type="ECO:0000259" key="2">
    <source>
        <dbReference type="Pfam" id="PF22879"/>
    </source>
</evidence>
<dbReference type="Proteomes" id="UP000414233">
    <property type="component" value="Unassembled WGS sequence"/>
</dbReference>
<dbReference type="EMBL" id="CABPRZ010000004">
    <property type="protein sequence ID" value="VVD86827.1"/>
    <property type="molecule type" value="Genomic_DNA"/>
</dbReference>
<dbReference type="InterPro" id="IPR055101">
    <property type="entry name" value="AIPR_N"/>
</dbReference>
<evidence type="ECO:0000313" key="4">
    <source>
        <dbReference type="Proteomes" id="UP000414233"/>
    </source>
</evidence>
<dbReference type="InterPro" id="IPR018891">
    <property type="entry name" value="AIPR_C"/>
</dbReference>
<sequence>MRDIKEFLGELKQIVVRRAKATSSVDTIAFVSEIAERLEEDPVFGEFVPVEYLGTGSRARQLKVHGFTELDEVDGTIGLVVGKWLDDDEPVTLTTAEVNRLSSWLENFLREAIELRLNERIAEANAAYELACQLIDYQSKISRIRLHIFSNQTLSTSFKDEKFGEIAGIPLERHIWDLRRLKAIYESSREREAVEIELTSFGSEGIPCIEAARTEELRSFLCVLDGTLLANLFERYGSRLLEGNVRSFLGMKGGVNKGIRATIQDSPALFFAYNNGIAATATDVTIQQVDGRPVLTHLVDFQIVNGGQTTASILSARKKDRLSLSGVTVQMKLTEVNREGAHELIPRIAQFANTQNKVAVADFFANHPFHRKIEEISRRLQVPAKAGARIQSKWFYERSRGQFQNERLYLTKAKKDAFDLEYPPEQVINKTDLAKYDSTWGEKPQWVSLGAQKNFTKFADQFSSKTANASESEHWGSISPSYGDAYYKRIVAIAILWKQAELVVSSGRGDWYKGDYRPQIVAYSLSLLFHLLRQKGNEFDLGSVWTKQGVDSTIENCIRALAIVVQDILLNPPSGITNVGEWSKKEACWETVKQSAAWNVESIGRWSIDKDDFRQEKAAARSQGAQDDGIAVQKAVFDLTITGYWKALLAWPKCAQLLDLPDRQLLTKASTVQGFTRINIEKNWRKLLEIKQLCTDEGFRNV</sequence>